<accession>A0ABW0N229</accession>
<evidence type="ECO:0000313" key="3">
    <source>
        <dbReference type="Proteomes" id="UP001595956"/>
    </source>
</evidence>
<dbReference type="CDD" id="cd00085">
    <property type="entry name" value="HNHc"/>
    <property type="match status" value="1"/>
</dbReference>
<proteinExistence type="predicted"/>
<comment type="caution">
    <text evidence="2">The sequence shown here is derived from an EMBL/GenBank/DDBJ whole genome shotgun (WGS) entry which is preliminary data.</text>
</comment>
<dbReference type="EMBL" id="JBHSMD010000004">
    <property type="protein sequence ID" value="MFC5494196.1"/>
    <property type="molecule type" value="Genomic_DNA"/>
</dbReference>
<organism evidence="2 3">
    <name type="scientific">Nocardioides caricicola</name>
    <dbReference type="NCBI Taxonomy" id="634770"/>
    <lineage>
        <taxon>Bacteria</taxon>
        <taxon>Bacillati</taxon>
        <taxon>Actinomycetota</taxon>
        <taxon>Actinomycetes</taxon>
        <taxon>Propionibacteriales</taxon>
        <taxon>Nocardioidaceae</taxon>
        <taxon>Nocardioides</taxon>
    </lineage>
</organism>
<dbReference type="Proteomes" id="UP001595956">
    <property type="component" value="Unassembled WGS sequence"/>
</dbReference>
<reference evidence="3" key="1">
    <citation type="journal article" date="2019" name="Int. J. Syst. Evol. Microbiol.">
        <title>The Global Catalogue of Microorganisms (GCM) 10K type strain sequencing project: providing services to taxonomists for standard genome sequencing and annotation.</title>
        <authorList>
            <consortium name="The Broad Institute Genomics Platform"/>
            <consortium name="The Broad Institute Genome Sequencing Center for Infectious Disease"/>
            <person name="Wu L."/>
            <person name="Ma J."/>
        </authorList>
    </citation>
    <scope>NUCLEOTIDE SEQUENCE [LARGE SCALE GENOMIC DNA]</scope>
    <source>
        <strain evidence="3">KACC 13778</strain>
    </source>
</reference>
<evidence type="ECO:0000313" key="2">
    <source>
        <dbReference type="EMBL" id="MFC5494196.1"/>
    </source>
</evidence>
<dbReference type="RefSeq" id="WP_345180009.1">
    <property type="nucleotide sequence ID" value="NZ_BAABFQ010000007.1"/>
</dbReference>
<dbReference type="Pfam" id="PF02720">
    <property type="entry name" value="DUF222"/>
    <property type="match status" value="1"/>
</dbReference>
<evidence type="ECO:0000259" key="1">
    <source>
        <dbReference type="Pfam" id="PF02720"/>
    </source>
</evidence>
<dbReference type="InterPro" id="IPR003870">
    <property type="entry name" value="DUF222"/>
</dbReference>
<protein>
    <submittedName>
        <fullName evidence="2">DUF222 domain-containing protein</fullName>
    </submittedName>
</protein>
<feature type="domain" description="DUF222" evidence="1">
    <location>
        <begin position="46"/>
        <end position="343"/>
    </location>
</feature>
<sequence>MTAQTTRRHRVSVATAQMRAAADAVADASVWSMDAAETAATLVELTRHEAEVAELKARVAAHADDLHVGQEVGASDAASWLAHATKTTRPAAHGVVKLGHTLEVHPQTRDALAHGDVLLDQARVIIEAVDQLPGDVDTGRAEAHLLAEAQHHDAKALRTLGKHLFEVIAPDEADAREAAILEAEERAADRSCHLTMYDDGHGKTHGRFTLPTLEGAALRKMLLAFAAPKHLAATGAERLSTPESMGQAFKELILRIPAKNLPESGGLPATLLVLIDEDSLMGRVEKAGILDTGERISPALARRLACQGEIVPVVLSGDSEPLDIGRGRRLHTRHQRYAMLARDRGCRAAGCDRTHGLHAHHKVEWAKGGDTNVVDGVTLCHWHHMKAHDASYATSYQPNGDVTFHRRQ</sequence>
<name>A0ABW0N229_9ACTN</name>
<gene>
    <name evidence="2" type="ORF">ACFPKY_13845</name>
</gene>
<keyword evidence="3" id="KW-1185">Reference proteome</keyword>
<dbReference type="InterPro" id="IPR003615">
    <property type="entry name" value="HNH_nuc"/>
</dbReference>